<dbReference type="GO" id="GO:0046872">
    <property type="term" value="F:metal ion binding"/>
    <property type="evidence" value="ECO:0007669"/>
    <property type="project" value="UniProtKB-KW"/>
</dbReference>
<dbReference type="GO" id="GO:0003824">
    <property type="term" value="F:catalytic activity"/>
    <property type="evidence" value="ECO:0007669"/>
    <property type="project" value="InterPro"/>
</dbReference>
<dbReference type="InterPro" id="IPR013785">
    <property type="entry name" value="Aldolase_TIM"/>
</dbReference>
<protein>
    <recommendedName>
        <fullName evidence="5">Radical SAM core domain-containing protein</fullName>
    </recommendedName>
</protein>
<dbReference type="PROSITE" id="PS51918">
    <property type="entry name" value="RADICAL_SAM"/>
    <property type="match status" value="1"/>
</dbReference>
<dbReference type="NCBIfam" id="TIGR04085">
    <property type="entry name" value="rSAM_more_4Fe4S"/>
    <property type="match status" value="1"/>
</dbReference>
<feature type="domain" description="Radical SAM core" evidence="5">
    <location>
        <begin position="103"/>
        <end position="336"/>
    </location>
</feature>
<evidence type="ECO:0000313" key="6">
    <source>
        <dbReference type="EMBL" id="PIQ69796.1"/>
    </source>
</evidence>
<keyword evidence="4" id="KW-0411">Iron-sulfur</keyword>
<evidence type="ECO:0000256" key="1">
    <source>
        <dbReference type="ARBA" id="ARBA00022691"/>
    </source>
</evidence>
<comment type="caution">
    <text evidence="6">The sequence shown here is derived from an EMBL/GenBank/DDBJ whole genome shotgun (WGS) entry which is preliminary data.</text>
</comment>
<dbReference type="InterPro" id="IPR050377">
    <property type="entry name" value="Radical_SAM_PqqE_MftC-like"/>
</dbReference>
<reference evidence="6 7" key="1">
    <citation type="submission" date="2017-09" db="EMBL/GenBank/DDBJ databases">
        <title>Depth-based differentiation of microbial function through sediment-hosted aquifers and enrichment of novel symbionts in the deep terrestrial subsurface.</title>
        <authorList>
            <person name="Probst A.J."/>
            <person name="Ladd B."/>
            <person name="Jarett J.K."/>
            <person name="Geller-Mcgrath D.E."/>
            <person name="Sieber C.M."/>
            <person name="Emerson J.B."/>
            <person name="Anantharaman K."/>
            <person name="Thomas B.C."/>
            <person name="Malmstrom R."/>
            <person name="Stieglmeier M."/>
            <person name="Klingl A."/>
            <person name="Woyke T."/>
            <person name="Ryan C.M."/>
            <person name="Banfield J.F."/>
        </authorList>
    </citation>
    <scope>NUCLEOTIDE SEQUENCE [LARGE SCALE GENOMIC DNA]</scope>
    <source>
        <strain evidence="6">CG11_big_fil_rev_8_21_14_0_20_40_12</strain>
    </source>
</reference>
<dbReference type="EMBL" id="PCVI01000062">
    <property type="protein sequence ID" value="PIQ69796.1"/>
    <property type="molecule type" value="Genomic_DNA"/>
</dbReference>
<evidence type="ECO:0000313" key="7">
    <source>
        <dbReference type="Proteomes" id="UP000231371"/>
    </source>
</evidence>
<evidence type="ECO:0000256" key="2">
    <source>
        <dbReference type="ARBA" id="ARBA00022723"/>
    </source>
</evidence>
<dbReference type="PANTHER" id="PTHR11228:SF7">
    <property type="entry name" value="PQQA PEPTIDE CYCLASE"/>
    <property type="match status" value="1"/>
</dbReference>
<name>A0A2H0KEY0_9BACT</name>
<evidence type="ECO:0000259" key="5">
    <source>
        <dbReference type="PROSITE" id="PS51918"/>
    </source>
</evidence>
<evidence type="ECO:0000256" key="3">
    <source>
        <dbReference type="ARBA" id="ARBA00023004"/>
    </source>
</evidence>
<dbReference type="SFLD" id="SFLDG01067">
    <property type="entry name" value="SPASM/twitch_domain_containing"/>
    <property type="match status" value="1"/>
</dbReference>
<sequence>MIGNLRKILRTSFGEVFSQNEEALPIFETAYSNLFNLLKNDGLGRKFPFSLESSFFTKKIFNGWLKSYFSVLQRGIVSDIDKITFVDFVSLFHPQRSMRLLFDKLRRKLDLNITAICNYNCPYCYQRSRDMSWRRLAKKAAQGEIPIEEFKRLVKEGGVLGARYLKLTGGEPLTKKGIMELLSFALDLPFYEEVELLSNCSLMPEYLDELKRTIRGKEKRFHLHTSIDGLSNKSSKNTKFSLEHFKNLEKMFVSLSGIKISVNSMWTKSLSDEDVLMKLYKLMLKGNITRWTISFPYLVSDLKKMVRDQPDYIPDYKTVINLSKKLITLHQELNFPFQLSIPLIFKHEMFDEGYSVSCECFENHPCFPCHGSYLIVGPKGEIIECLLAPPTTNANILNKSLLGAMLDSLRRNRFYSITYKEVSKKCFGCRYESLCQGQCLNDKSLSNLSFQGDNTYGQDLRACSLLSLAEKEVWPLIKGDYQKKMRSYLNQSGFYPKIYKNICESIK</sequence>
<dbReference type="InterPro" id="IPR007197">
    <property type="entry name" value="rSAM"/>
</dbReference>
<proteinExistence type="predicted"/>
<organism evidence="6 7">
    <name type="scientific">Candidatus Shapirobacteria bacterium CG11_big_fil_rev_8_21_14_0_20_40_12</name>
    <dbReference type="NCBI Taxonomy" id="1974889"/>
    <lineage>
        <taxon>Bacteria</taxon>
        <taxon>Candidatus Shapironibacteriota</taxon>
    </lineage>
</organism>
<keyword evidence="3" id="KW-0408">Iron</keyword>
<evidence type="ECO:0000256" key="4">
    <source>
        <dbReference type="ARBA" id="ARBA00023014"/>
    </source>
</evidence>
<keyword evidence="2" id="KW-0479">Metal-binding</keyword>
<accession>A0A2H0KEY0</accession>
<keyword evidence="1" id="KW-0949">S-adenosyl-L-methionine</keyword>
<dbReference type="InterPro" id="IPR023885">
    <property type="entry name" value="4Fe4S-binding_SPASM_dom"/>
</dbReference>
<dbReference type="Proteomes" id="UP000231371">
    <property type="component" value="Unassembled WGS sequence"/>
</dbReference>
<dbReference type="SFLD" id="SFLDS00029">
    <property type="entry name" value="Radical_SAM"/>
    <property type="match status" value="1"/>
</dbReference>
<dbReference type="AlphaFoldDB" id="A0A2H0KEY0"/>
<dbReference type="InterPro" id="IPR058240">
    <property type="entry name" value="rSAM_sf"/>
</dbReference>
<dbReference type="SUPFAM" id="SSF102114">
    <property type="entry name" value="Radical SAM enzymes"/>
    <property type="match status" value="1"/>
</dbReference>
<dbReference type="GO" id="GO:0051536">
    <property type="term" value="F:iron-sulfur cluster binding"/>
    <property type="evidence" value="ECO:0007669"/>
    <property type="project" value="UniProtKB-KW"/>
</dbReference>
<dbReference type="CDD" id="cd01335">
    <property type="entry name" value="Radical_SAM"/>
    <property type="match status" value="1"/>
</dbReference>
<dbReference type="PANTHER" id="PTHR11228">
    <property type="entry name" value="RADICAL SAM DOMAIN PROTEIN"/>
    <property type="match status" value="1"/>
</dbReference>
<dbReference type="Gene3D" id="3.20.20.70">
    <property type="entry name" value="Aldolase class I"/>
    <property type="match status" value="1"/>
</dbReference>
<dbReference type="Pfam" id="PF04055">
    <property type="entry name" value="Radical_SAM"/>
    <property type="match status" value="1"/>
</dbReference>
<gene>
    <name evidence="6" type="ORF">COV89_03855</name>
</gene>